<dbReference type="InterPro" id="IPR000198">
    <property type="entry name" value="RhoGAP_dom"/>
</dbReference>
<feature type="domain" description="Rho-GAP" evidence="1">
    <location>
        <begin position="59"/>
        <end position="120"/>
    </location>
</feature>
<dbReference type="InterPro" id="IPR008936">
    <property type="entry name" value="Rho_GTPase_activation_prot"/>
</dbReference>
<dbReference type="EMBL" id="CAXITT010000629">
    <property type="protein sequence ID" value="CAL1544563.1"/>
    <property type="molecule type" value="Genomic_DNA"/>
</dbReference>
<feature type="non-terminal residue" evidence="2">
    <location>
        <position position="120"/>
    </location>
</feature>
<evidence type="ECO:0000313" key="3">
    <source>
        <dbReference type="Proteomes" id="UP001497497"/>
    </source>
</evidence>
<evidence type="ECO:0000259" key="1">
    <source>
        <dbReference type="PROSITE" id="PS50238"/>
    </source>
</evidence>
<dbReference type="Proteomes" id="UP001497497">
    <property type="component" value="Unassembled WGS sequence"/>
</dbReference>
<dbReference type="PROSITE" id="PS50238">
    <property type="entry name" value="RHOGAP"/>
    <property type="match status" value="1"/>
</dbReference>
<dbReference type="InterPro" id="IPR039102">
    <property type="entry name" value="FAM13"/>
</dbReference>
<dbReference type="PANTHER" id="PTHR15904">
    <property type="entry name" value="FAM13"/>
    <property type="match status" value="1"/>
</dbReference>
<name>A0AAV2IIJ7_LYMST</name>
<sequence length="120" mass="12986">MEIIKTIFLSPRLSRKKLEPAAGDTGVCNVPSSMPKKGPAAGDTGVCNVPTSVPKIFGVSLAELMTRAPPNATVPQVVSRICEYIYKYGLDNVGLFRVSGSVRVVERMRMQFELTGDVDL</sequence>
<dbReference type="AlphaFoldDB" id="A0AAV2IIJ7"/>
<dbReference type="Gene3D" id="1.10.555.10">
    <property type="entry name" value="Rho GTPase activation protein"/>
    <property type="match status" value="1"/>
</dbReference>
<dbReference type="SUPFAM" id="SSF48350">
    <property type="entry name" value="GTPase activation domain, GAP"/>
    <property type="match status" value="1"/>
</dbReference>
<keyword evidence="3" id="KW-1185">Reference proteome</keyword>
<accession>A0AAV2IIJ7</accession>
<evidence type="ECO:0000313" key="2">
    <source>
        <dbReference type="EMBL" id="CAL1544563.1"/>
    </source>
</evidence>
<comment type="caution">
    <text evidence="2">The sequence shown here is derived from an EMBL/GenBank/DDBJ whole genome shotgun (WGS) entry which is preliminary data.</text>
</comment>
<dbReference type="GO" id="GO:0007165">
    <property type="term" value="P:signal transduction"/>
    <property type="evidence" value="ECO:0007669"/>
    <property type="project" value="InterPro"/>
</dbReference>
<dbReference type="Pfam" id="PF00620">
    <property type="entry name" value="RhoGAP"/>
    <property type="match status" value="1"/>
</dbReference>
<dbReference type="PANTHER" id="PTHR15904:SF17">
    <property type="entry name" value="RHO-GAP DOMAIN-CONTAINING PROTEIN"/>
    <property type="match status" value="1"/>
</dbReference>
<protein>
    <recommendedName>
        <fullName evidence="1">Rho-GAP domain-containing protein</fullName>
    </recommendedName>
</protein>
<organism evidence="2 3">
    <name type="scientific">Lymnaea stagnalis</name>
    <name type="common">Great pond snail</name>
    <name type="synonym">Helix stagnalis</name>
    <dbReference type="NCBI Taxonomy" id="6523"/>
    <lineage>
        <taxon>Eukaryota</taxon>
        <taxon>Metazoa</taxon>
        <taxon>Spiralia</taxon>
        <taxon>Lophotrochozoa</taxon>
        <taxon>Mollusca</taxon>
        <taxon>Gastropoda</taxon>
        <taxon>Heterobranchia</taxon>
        <taxon>Euthyneura</taxon>
        <taxon>Panpulmonata</taxon>
        <taxon>Hygrophila</taxon>
        <taxon>Lymnaeoidea</taxon>
        <taxon>Lymnaeidae</taxon>
        <taxon>Lymnaea</taxon>
    </lineage>
</organism>
<proteinExistence type="predicted"/>
<gene>
    <name evidence="2" type="ORF">GSLYS_00018076001</name>
</gene>
<reference evidence="2 3" key="1">
    <citation type="submission" date="2024-04" db="EMBL/GenBank/DDBJ databases">
        <authorList>
            <consortium name="Genoscope - CEA"/>
            <person name="William W."/>
        </authorList>
    </citation>
    <scope>NUCLEOTIDE SEQUENCE [LARGE SCALE GENOMIC DNA]</scope>
</reference>